<dbReference type="NCBIfam" id="TIGR03439">
    <property type="entry name" value="methyl_EasF"/>
    <property type="match status" value="1"/>
</dbReference>
<dbReference type="InterPro" id="IPR029063">
    <property type="entry name" value="SAM-dependent_MTases_sf"/>
</dbReference>
<feature type="domain" description="Histidine-specific methyltransferase SAM-dependent" evidence="4">
    <location>
        <begin position="25"/>
        <end position="327"/>
    </location>
</feature>
<evidence type="ECO:0008006" key="7">
    <source>
        <dbReference type="Google" id="ProtNLM"/>
    </source>
</evidence>
<dbReference type="GO" id="GO:0032259">
    <property type="term" value="P:methylation"/>
    <property type="evidence" value="ECO:0007669"/>
    <property type="project" value="UniProtKB-KW"/>
</dbReference>
<dbReference type="Pfam" id="PF10017">
    <property type="entry name" value="Methyltransf_33"/>
    <property type="match status" value="1"/>
</dbReference>
<reference evidence="5" key="1">
    <citation type="journal article" date="2020" name="Stud. Mycol.">
        <title>101 Dothideomycetes genomes: a test case for predicting lifestyles and emergence of pathogens.</title>
        <authorList>
            <person name="Haridas S."/>
            <person name="Albert R."/>
            <person name="Binder M."/>
            <person name="Bloem J."/>
            <person name="Labutti K."/>
            <person name="Salamov A."/>
            <person name="Andreopoulos B."/>
            <person name="Baker S."/>
            <person name="Barry K."/>
            <person name="Bills G."/>
            <person name="Bluhm B."/>
            <person name="Cannon C."/>
            <person name="Castanera R."/>
            <person name="Culley D."/>
            <person name="Daum C."/>
            <person name="Ezra D."/>
            <person name="Gonzalez J."/>
            <person name="Henrissat B."/>
            <person name="Kuo A."/>
            <person name="Liang C."/>
            <person name="Lipzen A."/>
            <person name="Lutzoni F."/>
            <person name="Magnuson J."/>
            <person name="Mondo S."/>
            <person name="Nolan M."/>
            <person name="Ohm R."/>
            <person name="Pangilinan J."/>
            <person name="Park H.-J."/>
            <person name="Ramirez L."/>
            <person name="Alfaro M."/>
            <person name="Sun H."/>
            <person name="Tritt A."/>
            <person name="Yoshinaga Y."/>
            <person name="Zwiers L.-H."/>
            <person name="Turgeon B."/>
            <person name="Goodwin S."/>
            <person name="Spatafora J."/>
            <person name="Crous P."/>
            <person name="Grigoriev I."/>
        </authorList>
    </citation>
    <scope>NUCLEOTIDE SEQUENCE</scope>
    <source>
        <strain evidence="5">CBS 473.64</strain>
    </source>
</reference>
<dbReference type="SUPFAM" id="SSF56436">
    <property type="entry name" value="C-type lectin-like"/>
    <property type="match status" value="1"/>
</dbReference>
<organism evidence="5 6">
    <name type="scientific">Massarina eburnea CBS 473.64</name>
    <dbReference type="NCBI Taxonomy" id="1395130"/>
    <lineage>
        <taxon>Eukaryota</taxon>
        <taxon>Fungi</taxon>
        <taxon>Dikarya</taxon>
        <taxon>Ascomycota</taxon>
        <taxon>Pezizomycotina</taxon>
        <taxon>Dothideomycetes</taxon>
        <taxon>Pleosporomycetidae</taxon>
        <taxon>Pleosporales</taxon>
        <taxon>Massarineae</taxon>
        <taxon>Massarinaceae</taxon>
        <taxon>Massarina</taxon>
    </lineage>
</organism>
<evidence type="ECO:0000259" key="3">
    <source>
        <dbReference type="Pfam" id="PF03781"/>
    </source>
</evidence>
<name>A0A6A6SCN4_9PLEO</name>
<dbReference type="EMBL" id="MU006777">
    <property type="protein sequence ID" value="KAF2645539.1"/>
    <property type="molecule type" value="Genomic_DNA"/>
</dbReference>
<dbReference type="AlphaFoldDB" id="A0A6A6SCN4"/>
<keyword evidence="2" id="KW-0808">Transferase</keyword>
<dbReference type="OrthoDB" id="659at2759"/>
<dbReference type="Pfam" id="PF03781">
    <property type="entry name" value="FGE-sulfatase"/>
    <property type="match status" value="2"/>
</dbReference>
<gene>
    <name evidence="5" type="ORF">P280DRAFT_545493</name>
</gene>
<keyword evidence="1" id="KW-0489">Methyltransferase</keyword>
<dbReference type="InterPro" id="IPR005532">
    <property type="entry name" value="SUMF_dom"/>
</dbReference>
<dbReference type="InterPro" id="IPR017805">
    <property type="entry name" value="SAM_MeTrfase_EasF-type_put"/>
</dbReference>
<evidence type="ECO:0000313" key="6">
    <source>
        <dbReference type="Proteomes" id="UP000799753"/>
    </source>
</evidence>
<protein>
    <recommendedName>
        <fullName evidence="7">N-methyltransferase</fullName>
    </recommendedName>
</protein>
<feature type="domain" description="Sulfatase-modifying factor enzyme-like" evidence="3">
    <location>
        <begin position="547"/>
        <end position="668"/>
    </location>
</feature>
<evidence type="ECO:0000313" key="5">
    <source>
        <dbReference type="EMBL" id="KAF2645539.1"/>
    </source>
</evidence>
<accession>A0A6A6SCN4</accession>
<keyword evidence="6" id="KW-1185">Reference proteome</keyword>
<dbReference type="InterPro" id="IPR019257">
    <property type="entry name" value="MeTrfase_dom"/>
</dbReference>
<evidence type="ECO:0000259" key="4">
    <source>
        <dbReference type="Pfam" id="PF10017"/>
    </source>
</evidence>
<dbReference type="InterPro" id="IPR016187">
    <property type="entry name" value="CTDL_fold"/>
</dbReference>
<dbReference type="Proteomes" id="UP000799753">
    <property type="component" value="Unassembled WGS sequence"/>
</dbReference>
<dbReference type="InterPro" id="IPR051128">
    <property type="entry name" value="EgtD_Methyltrsf_superfamily"/>
</dbReference>
<dbReference type="Gene3D" id="3.40.50.150">
    <property type="entry name" value="Vaccinia Virus protein VP39"/>
    <property type="match status" value="1"/>
</dbReference>
<evidence type="ECO:0000256" key="1">
    <source>
        <dbReference type="ARBA" id="ARBA00022603"/>
    </source>
</evidence>
<dbReference type="Gene3D" id="3.90.1580.10">
    <property type="entry name" value="paralog of FGE (formylglycine-generating enzyme)"/>
    <property type="match status" value="1"/>
</dbReference>
<dbReference type="SUPFAM" id="SSF53335">
    <property type="entry name" value="S-adenosyl-L-methionine-dependent methyltransferases"/>
    <property type="match status" value="1"/>
</dbReference>
<proteinExistence type="predicted"/>
<sequence length="837" mass="94163">MSNNGTTPIIDIRVGETDFDILEGIKNGLRPEDGEQKTLPTLLLYDEAGLRLFEKITYLEEYYLTNAEIVVLERYADLMAERIQPGSVVVELGSGNLRKVNILLQAIERLGKEVEYYAVDLSLSELERTFAEIPTEGYKHVKCFGLYGTYDHALEWLKSPRMSAKPKTLLWLGSSLGNFKRHEVPPFLRGFHAAIQPGDTMLIGIDACKDGERVFHAYNDRDNVTRDFTLNGLKHANRLMGETIFHPDDWEAIGEYDEENGCHRACVSPLKDVEIAGVRIAKGERIRIEESHKYSRKETERLWEEAGFVENTVWSNPTADYGLHFISKPSFFFPTKPEAYASDPVPGLAEWRELWAAWDAISQKMIPEDELLSKPIKLRNVFLFYLGHIPTFLDIQLTRASSEAPTEPVYFQKIFERGVDPDVDNPQNCHKHSEIPDAWPPLQEVLGFQDKVRDRVSSLYGTGVAQSDAKISYALWVGFEHEVMHLETLLYMLVQSENVLPPPGTSAPDFEALARKSKVLAVENKWFTIPESDISIGFDKENDGPGKHHYGWDNEHPRRTTHVSSFRAKARPITNGEYAEFLASTGKLAFPASWCEGPISTAKRDSVVNEQCNGSSDAAQRLAEGKYVRTVYGAIPLRHALHWPVVGSYDELVSCASWMGGRIPTMEEARSIYNYVERGVDSVFDQTLCNTIPAVNGHLIANGVDETPPSQALSNGNSNAVSSPRPHDLFVDLEGTNTAFRHWHPVSVVEKGTTLCGQSDLGGAWEWTSTVLEKHEGFEAMPIYPGYTADFIDGKHNIVLGGSWATHSRVAGRKTFTNWYQRNYPYVWATARLVEDV</sequence>
<feature type="domain" description="Sulfatase-modifying factor enzyme-like" evidence="3">
    <location>
        <begin position="737"/>
        <end position="834"/>
    </location>
</feature>
<dbReference type="InterPro" id="IPR042095">
    <property type="entry name" value="SUMF_sf"/>
</dbReference>
<evidence type="ECO:0000256" key="2">
    <source>
        <dbReference type="ARBA" id="ARBA00022679"/>
    </source>
</evidence>
<dbReference type="GO" id="GO:0008168">
    <property type="term" value="F:methyltransferase activity"/>
    <property type="evidence" value="ECO:0007669"/>
    <property type="project" value="UniProtKB-KW"/>
</dbReference>
<dbReference type="PANTHER" id="PTHR43397:SF1">
    <property type="entry name" value="ERGOTHIONEINE BIOSYNTHESIS PROTEIN 1"/>
    <property type="match status" value="1"/>
</dbReference>
<dbReference type="PANTHER" id="PTHR43397">
    <property type="entry name" value="ERGOTHIONEINE BIOSYNTHESIS PROTEIN 1"/>
    <property type="match status" value="1"/>
</dbReference>